<dbReference type="InterPro" id="IPR056447">
    <property type="entry name" value="REV3_N"/>
</dbReference>
<dbReference type="GO" id="GO:0000166">
    <property type="term" value="F:nucleotide binding"/>
    <property type="evidence" value="ECO:0007669"/>
    <property type="project" value="InterPro"/>
</dbReference>
<proteinExistence type="inferred from homology"/>
<dbReference type="Gene3D" id="3.90.1600.10">
    <property type="entry name" value="Palm domain of DNA polymerase"/>
    <property type="match status" value="1"/>
</dbReference>
<evidence type="ECO:0000256" key="15">
    <source>
        <dbReference type="ARBA" id="ARBA00023242"/>
    </source>
</evidence>
<feature type="compositionally biased region" description="Basic residues" evidence="20">
    <location>
        <begin position="1622"/>
        <end position="1637"/>
    </location>
</feature>
<dbReference type="InterPro" id="IPR036397">
    <property type="entry name" value="RNaseH_sf"/>
</dbReference>
<evidence type="ECO:0000256" key="1">
    <source>
        <dbReference type="ARBA" id="ARBA00001966"/>
    </source>
</evidence>
<keyword evidence="27" id="KW-1185">Reference proteome</keyword>
<dbReference type="InterPro" id="IPR032757">
    <property type="entry name" value="DUF4683"/>
</dbReference>
<evidence type="ECO:0000259" key="23">
    <source>
        <dbReference type="Pfam" id="PF15735"/>
    </source>
</evidence>
<dbReference type="GO" id="GO:0003887">
    <property type="term" value="F:DNA-directed DNA polymerase activity"/>
    <property type="evidence" value="ECO:0007669"/>
    <property type="project" value="UniProtKB-KW"/>
</dbReference>
<evidence type="ECO:0000256" key="8">
    <source>
        <dbReference type="ARBA" id="ARBA00022723"/>
    </source>
</evidence>
<evidence type="ECO:0000256" key="3">
    <source>
        <dbReference type="ARBA" id="ARBA00005755"/>
    </source>
</evidence>
<dbReference type="InterPro" id="IPR006134">
    <property type="entry name" value="DNA-dir_DNA_pol_B_multi_dom"/>
</dbReference>
<keyword evidence="14" id="KW-0234">DNA repair</keyword>
<keyword evidence="13" id="KW-0411">Iron-sulfur</keyword>
<keyword evidence="12" id="KW-0408">Iron</keyword>
<sequence length="3213" mass="360981">MFSVRLVTADYYLAAPLPGLDVTASHFRDSPARRVPVVRVFGATPAGQKTCLHLHGIFPYLYVPYDGYRQQNPERYLRQVAFSIDRALNVALGNPASNVQHVFKITLVSGIPFYGYHETETKFMKIYLYNPAMVKRVGELLQGGAVMNKCYQAHEAHVPYLLQLFIDYNLYGMNLINLAAVKFRKARRKGEGSPSLGPHRETAYEKSFTGTFAHWEEDEISSSCMLEGVDPQSTCELEVDAVAADILNRQEIEAQIGKNPGLQAIWEDEKQRRRDNNKSSQIGPPESQDRGFVPVTESEKIFQKRFKEILKLNDFSITLSKSMDFSSELEDFSAELTMHSQLESPEAVPCSPANVVEVHRDQKQRNKVFTDDNQTDAVIDEGAILNVMETSQSFHPLSQRLSQSPVFLDNSQDQAMVKLLAGLEDDGFQMDMSRRLSQHSYTKCNNMQNSDDEENEPLVEKEEMELSMLMSQRWDTDIEEQDAARQRLCKNDGSSSEEDNSSDNEMEWSSNKLLVANLSIPQLDGTADENSDNPLNNESTLTHTSVIAKSKLVKASLFHKDVTSFEPQSSAKTAFQFQHTSALSSQVLKKEGLIEELSHSALEKVSEHSAHSFPNDSTYNMKYPIPFNKSSHTEVPPKDGSKTDIVPDKNIFEDGISSVARHFQCRKFNSIRKIEKDGSFLHVNRHVAEDPLDRSPRNFSEIGNNKLKKPVDVNEKCNTPPISNVFPSALNDSCDMPPFPDGSRITVHPVDANVNEGSLNKLKVRYTELQEHKAEVTSQPVTHYKFFPSVVLSNCLNRPQKPTPLLSCKLQQSKKTRLKLAKKKIRTSGSPELEKPSDINNVGHQGSAVACDLKNDFVQEQAVTENYQKESYTCHPVAELNNVVLVKDSSYAPGNACSKSPPDVDRVPSCDIGEIMDDGSFQTNLCEINRFDCHYEEGNLESDSNLVLYGNKYTLRTKRKANFESEDGDASPSPSSHSSKVDLPQPTEIIEDDLNSSKVCKRRKVSGKLPPIIIKYIIINRFKGRKNMQVKLAKLDPSLDYVKLTDDKLEMYDKMAPLKDFWPKVPESPATKYPMCHSVPKKPQKRKAKQKTAKKKPTRFPKSDADILPKKPARLPKSDYVIPKKAPVRRRPPRAFLAPPMPCYNTDADDCNTDYKDVMSKLGFLTERCPSPINMSPPRCWSPTDPKAEEIFCSPVEDTPLFKCSVGSATREDPTTVKKRQRREHASKSRKKVISPQSVLTKLGNKIASEIRKDGKQQKGKSKQKKSEKAPRKHTKIKDRGKRAKVLLDGTEAIMLQQPPLTLKEDALPSSGIRPEFALSGHSPGHLPSTQIPSTVSTQESVPGPSFAATQGPLKFQQYSVQNDTPTPPTPLPLSQDAESFKISPTRTQIANVFQTKDLTASQNNIPNLFPRTPQVIQNAQFTLGNSLLSREHPTDVQKRLLASVGKMRETQGSSETLPFGKLFQSVFNSQQQETSLIDQAKHSDSTPSVSSPEESCETVALPKNGLTSSLRSPIKMSQWEQKQRGDHVDATPFGSQSASKNCLADIFSSTKAIQSAVQGPAPQAILEGQSGIAVLKELLHKKQKAKVTDVLETITKLKESLCNPPEQKCPNKKSTSATPNKKPRAPRITKPKGVKNVKKDRAKLSNDHQSKTSSCVRSPGILSDPGFESCYSLEDSLSPEHNYNFDINAVGQTGLYSLYSGSQFIPADQNLPQKFLSDPFPANALEKEGSCHEGTQSGQKKPQQVLLRPSSLSPDLFEKSCIDKQSPLLSQWKNGLVAPSIRFSSSNDGPSPKESDGPSEKVSLSRKIILKEATFHSPVQNWTEMEKPSQTKENACDASCQRLNSNSSFTGLLSSPEGDFMDCVSEDLELYISRHSGGFTPTPDSSPRSISSPSQSKNGSGTPRPVHILKPLMSPPSREEIMATLLDHDLMETIYQEPFFSNPSDVPEKPKEIGGRFLTVETKLPHNLPEFEGDFSMEGLRLWKTAFLVMTQNPRPVSPPRMNRLLVEREKEKFNPENDKKLIIMPCKSAPAPQRVQLWLQAKELYESSKTSGKDPTVQENNLNTVKAPALPNECKRLPPKEIQILAAESVPSDDQLVNEKKITIHFASSPPALQTADTENVARGADLLPASTESEYSDKTNNAEVLEESISPDSPILPLWQNLVSPDSDRLSADRKDVKNENVLSIALELSKKENCKDPMSLVKYEVGESGEQSPLLTIQDKHIPKSKYVCLHSTPVIDRRPVEASPEALLCTPVISETKCQKSQRRRGNPDKLRRVLLTTQMKNQFSAMGHVKKETSQIEGPSLNNSYGFKVSAQNLQEAKALHEVQHLMLMSMELHARTRRDLEPDPEFDPICALFFCFSSDTVLPFTDKTEFTGVIVISQESAASEDSRSAPLLTRSGIAGFEVTYATDEKDLFEKLLHLVRRFDPDILLGYEVQMRSWGYLLQRASALNVNLCQQMSRIPDDGNENRFSTEKDEYGAETMSEIHIVGRIVLNVWRMMKSEVALTNYTFENVAFHVLHQRFPLFTFRTLSDWFDNKTDAYRWRMTDHYMSRVHGSLKLLEQLDLIGRTSELARLFGIQFLHVLTRGSQYRVESMMLRIAKPMNYILVTPSVPQRSQMRAPQCIPLVMEPESKFYSNSILVLDFQSLYPSIVIAYNYCYSTCLGHMESLGRPDEFKFGCTTLRVSPDLLYRLRHDITVSPNGIAYVKASVRKGVLPRMLEEILKTRIMVKQSMKDYKQDKGLSRLLDARQLGLKLIANVTFGYTAANFSGRMPCVEIGDSIIHKARETLERAIKLVNDTKKWGARVVYGDTDSMFVLLKGATKEQSFKIGQEIAEAVTATNPKPVKLKFEKVYLPCVLQTKKRYVGYMYETLDQKDPVFDAKGIETVRRDACPAVGKILERSIKLLFETRDISQIKQYVQRQCLKLLEGKASMQDLIFAKEYRGSFAYRPGACVPALELTRKMVAYDRRSEPRVGERVPYVIVYGTPGVPLIQLVRRPIDVLQDHNLRLNATYYITKQIMPPLNRIFSLIGVDVFNWYDELPRIQKACSTVRNDLDARKGTISQYFTTLHCPICDELTQHGICSKCRSQPQHVAVILNQEIREMECRQDQLAKSDGFVMNIPYKRTGKKANYTHCSSRNCCLPASKDVGKYADHRRAEEDHSHGQRADPCCEQRNRRRHTVSVFVTKRGSCNNVAGCKLYSVIETYVTM</sequence>
<feature type="region of interest" description="Disordered" evidence="20">
    <location>
        <begin position="1305"/>
        <end position="1350"/>
    </location>
</feature>
<dbReference type="Proteomes" id="UP000694569">
    <property type="component" value="Unplaced"/>
</dbReference>
<reference evidence="26" key="2">
    <citation type="submission" date="2025-09" db="UniProtKB">
        <authorList>
            <consortium name="Ensembl"/>
        </authorList>
    </citation>
    <scope>IDENTIFICATION</scope>
</reference>
<evidence type="ECO:0000256" key="18">
    <source>
        <dbReference type="ARBA" id="ARBA00066163"/>
    </source>
</evidence>
<keyword evidence="15" id="KW-0539">Nucleus</keyword>
<dbReference type="GeneTree" id="ENSGT00940000156226"/>
<feature type="region of interest" description="Disordered" evidence="20">
    <location>
        <begin position="268"/>
        <end position="292"/>
    </location>
</feature>
<dbReference type="Gene3D" id="3.30.420.10">
    <property type="entry name" value="Ribonuclease H-like superfamily/Ribonuclease H"/>
    <property type="match status" value="1"/>
</dbReference>
<evidence type="ECO:0000256" key="7">
    <source>
        <dbReference type="ARBA" id="ARBA00022695"/>
    </source>
</evidence>
<evidence type="ECO:0000256" key="2">
    <source>
        <dbReference type="ARBA" id="ARBA00004123"/>
    </source>
</evidence>
<comment type="similarity">
    <text evidence="3">Belongs to the DNA polymerase type-B family.</text>
</comment>
<keyword evidence="8" id="KW-0479">Metal-binding</keyword>
<evidence type="ECO:0000256" key="13">
    <source>
        <dbReference type="ARBA" id="ARBA00023014"/>
    </source>
</evidence>
<dbReference type="InterPro" id="IPR043502">
    <property type="entry name" value="DNA/RNA_pol_sf"/>
</dbReference>
<feature type="region of interest" description="Disordered" evidence="20">
    <location>
        <begin position="1717"/>
        <end position="1747"/>
    </location>
</feature>
<feature type="compositionally biased region" description="Acidic residues" evidence="20">
    <location>
        <begin position="495"/>
        <end position="506"/>
    </location>
</feature>
<gene>
    <name evidence="26" type="primary">REV3L</name>
</gene>
<feature type="compositionally biased region" description="Basic residues" evidence="20">
    <location>
        <begin position="1217"/>
        <end position="1233"/>
    </location>
</feature>
<dbReference type="InterPro" id="IPR030559">
    <property type="entry name" value="PolZ_Rev3"/>
</dbReference>
<evidence type="ECO:0000256" key="12">
    <source>
        <dbReference type="ARBA" id="ARBA00023004"/>
    </source>
</evidence>
<feature type="region of interest" description="Disordered" evidence="20">
    <location>
        <begin position="487"/>
        <end position="507"/>
    </location>
</feature>
<dbReference type="InterPro" id="IPR023211">
    <property type="entry name" value="DNA_pol_palm_dom_sf"/>
</dbReference>
<protein>
    <recommendedName>
        <fullName evidence="5">DNA polymerase zeta catalytic subunit</fullName>
        <ecNumber evidence="4">2.7.7.7</ecNumber>
    </recommendedName>
    <alternativeName>
        <fullName evidence="19">Protein reversionless 3-like</fullName>
    </alternativeName>
</protein>
<evidence type="ECO:0000256" key="6">
    <source>
        <dbReference type="ARBA" id="ARBA00022679"/>
    </source>
</evidence>
<dbReference type="Pfam" id="PF24065">
    <property type="entry name" value="REV3_N"/>
    <property type="match status" value="1"/>
</dbReference>
<dbReference type="FunFam" id="3.30.420.10:FF:000024">
    <property type="entry name" value="DNA polymerase zeta catalytic subunit"/>
    <property type="match status" value="1"/>
</dbReference>
<dbReference type="InterPro" id="IPR012337">
    <property type="entry name" value="RNaseH-like_sf"/>
</dbReference>
<dbReference type="Gene3D" id="1.10.287.690">
    <property type="entry name" value="Helix hairpin bin"/>
    <property type="match status" value="1"/>
</dbReference>
<dbReference type="PANTHER" id="PTHR45812">
    <property type="entry name" value="DNA POLYMERASE ZETA CATALYTIC SUBUNIT"/>
    <property type="match status" value="1"/>
</dbReference>
<evidence type="ECO:0000259" key="24">
    <source>
        <dbReference type="Pfam" id="PF24055"/>
    </source>
</evidence>
<reference evidence="26" key="1">
    <citation type="submission" date="2025-08" db="UniProtKB">
        <authorList>
            <consortium name="Ensembl"/>
        </authorList>
    </citation>
    <scope>IDENTIFICATION</scope>
</reference>
<feature type="compositionally biased region" description="Basic and acidic residues" evidence="20">
    <location>
        <begin position="1638"/>
        <end position="1651"/>
    </location>
</feature>
<evidence type="ECO:0000256" key="5">
    <source>
        <dbReference type="ARBA" id="ARBA00021589"/>
    </source>
</evidence>
<dbReference type="GO" id="GO:0031981">
    <property type="term" value="C:nuclear lumen"/>
    <property type="evidence" value="ECO:0007669"/>
    <property type="project" value="UniProtKB-ARBA"/>
</dbReference>
<dbReference type="Pfam" id="PF15735">
    <property type="entry name" value="DUF4683"/>
    <property type="match status" value="1"/>
</dbReference>
<feature type="domain" description="DNA-directed DNA polymerase family B multifunctional" evidence="21">
    <location>
        <begin position="2583"/>
        <end position="3033"/>
    </location>
</feature>
<keyword evidence="9" id="KW-0227">DNA damage</keyword>
<dbReference type="PROSITE" id="PS00116">
    <property type="entry name" value="DNA_POLYMERASE_B"/>
    <property type="match status" value="1"/>
</dbReference>
<dbReference type="InterPro" id="IPR056435">
    <property type="entry name" value="DPOD/Z_N"/>
</dbReference>
<dbReference type="CDD" id="cd05778">
    <property type="entry name" value="DNA_polB_zeta_exo"/>
    <property type="match status" value="1"/>
</dbReference>
<feature type="region of interest" description="Disordered" evidence="20">
    <location>
        <begin position="961"/>
        <end position="987"/>
    </location>
</feature>
<evidence type="ECO:0000259" key="22">
    <source>
        <dbReference type="Pfam" id="PF03104"/>
    </source>
</evidence>
<dbReference type="SUPFAM" id="SSF53098">
    <property type="entry name" value="Ribonuclease H-like"/>
    <property type="match status" value="1"/>
</dbReference>
<evidence type="ECO:0000313" key="26">
    <source>
        <dbReference type="Ensembl" id="ENSLLEP00000030231.1"/>
    </source>
</evidence>
<feature type="domain" description="DNA-directed DNA polymerase family B exonuclease" evidence="22">
    <location>
        <begin position="2294"/>
        <end position="2517"/>
    </location>
</feature>
<evidence type="ECO:0000256" key="19">
    <source>
        <dbReference type="ARBA" id="ARBA00075683"/>
    </source>
</evidence>
<dbReference type="SUPFAM" id="SSF56672">
    <property type="entry name" value="DNA/RNA polymerases"/>
    <property type="match status" value="1"/>
</dbReference>
<keyword evidence="10" id="KW-0862">Zinc</keyword>
<dbReference type="GO" id="GO:0046872">
    <property type="term" value="F:metal ion binding"/>
    <property type="evidence" value="ECO:0007669"/>
    <property type="project" value="UniProtKB-KW"/>
</dbReference>
<evidence type="ECO:0000259" key="21">
    <source>
        <dbReference type="Pfam" id="PF00136"/>
    </source>
</evidence>
<dbReference type="Gene3D" id="3.30.342.10">
    <property type="entry name" value="DNA Polymerase, chain B, domain 1"/>
    <property type="match status" value="1"/>
</dbReference>
<dbReference type="GO" id="GO:0003677">
    <property type="term" value="F:DNA binding"/>
    <property type="evidence" value="ECO:0007669"/>
    <property type="project" value="InterPro"/>
</dbReference>
<evidence type="ECO:0000313" key="27">
    <source>
        <dbReference type="Proteomes" id="UP000694569"/>
    </source>
</evidence>
<dbReference type="InterPro" id="IPR017964">
    <property type="entry name" value="DNA-dir_DNA_pol_B_CS"/>
</dbReference>
<dbReference type="Pfam" id="PF00136">
    <property type="entry name" value="DNA_pol_B"/>
    <property type="match status" value="1"/>
</dbReference>
<dbReference type="InterPro" id="IPR042087">
    <property type="entry name" value="DNA_pol_B_thumb"/>
</dbReference>
<dbReference type="PANTHER" id="PTHR45812:SF1">
    <property type="entry name" value="DNA POLYMERASE ZETA CATALYTIC SUBUNIT"/>
    <property type="match status" value="1"/>
</dbReference>
<keyword evidence="6" id="KW-0808">Transferase</keyword>
<evidence type="ECO:0000256" key="9">
    <source>
        <dbReference type="ARBA" id="ARBA00022763"/>
    </source>
</evidence>
<feature type="region of interest" description="Disordered" evidence="20">
    <location>
        <begin position="1073"/>
        <end position="1111"/>
    </location>
</feature>
<feature type="compositionally biased region" description="Polar residues" evidence="20">
    <location>
        <begin position="1734"/>
        <end position="1743"/>
    </location>
</feature>
<dbReference type="CDD" id="cd05534">
    <property type="entry name" value="POLBc_zeta"/>
    <property type="match status" value="1"/>
</dbReference>
<evidence type="ECO:0000256" key="10">
    <source>
        <dbReference type="ARBA" id="ARBA00022833"/>
    </source>
</evidence>
<evidence type="ECO:0000256" key="16">
    <source>
        <dbReference type="ARBA" id="ARBA00049244"/>
    </source>
</evidence>
<name>A0A8C5PYV8_9ANUR</name>
<dbReference type="FunFam" id="3.30.342.10:FF:000002">
    <property type="entry name" value="DNA polymerase zeta catalytic subunit isoform X1"/>
    <property type="match status" value="1"/>
</dbReference>
<keyword evidence="7" id="KW-0548">Nucleotidyltransferase</keyword>
<evidence type="ECO:0000256" key="11">
    <source>
        <dbReference type="ARBA" id="ARBA00022932"/>
    </source>
</evidence>
<accession>A0A8C5PYV8</accession>
<feature type="compositionally biased region" description="Polar residues" evidence="20">
    <location>
        <begin position="1328"/>
        <end position="1341"/>
    </location>
</feature>
<feature type="region of interest" description="Disordered" evidence="20">
    <location>
        <begin position="1602"/>
        <end position="1659"/>
    </location>
</feature>
<evidence type="ECO:0000256" key="20">
    <source>
        <dbReference type="SAM" id="MobiDB-lite"/>
    </source>
</evidence>
<dbReference type="Pfam" id="PF03104">
    <property type="entry name" value="DNA_pol_B_exo1"/>
    <property type="match status" value="1"/>
</dbReference>
<feature type="region of interest" description="Disordered" evidence="20">
    <location>
        <begin position="1474"/>
        <end position="1497"/>
    </location>
</feature>
<evidence type="ECO:0000256" key="4">
    <source>
        <dbReference type="ARBA" id="ARBA00012417"/>
    </source>
</evidence>
<dbReference type="GO" id="GO:0042276">
    <property type="term" value="P:error-prone translesion synthesis"/>
    <property type="evidence" value="ECO:0007669"/>
    <property type="project" value="TreeGrafter"/>
</dbReference>
<dbReference type="EC" id="2.7.7.7" evidence="4"/>
<feature type="domain" description="DUF4683" evidence="23">
    <location>
        <begin position="743"/>
        <end position="1185"/>
    </location>
</feature>
<dbReference type="PRINTS" id="PR00106">
    <property type="entry name" value="DNAPOLB"/>
</dbReference>
<keyword evidence="11" id="KW-0239">DNA-directed DNA polymerase</keyword>
<dbReference type="FunFam" id="1.10.287.690:FF:000002">
    <property type="entry name" value="DNA polymerase zeta"/>
    <property type="match status" value="1"/>
</dbReference>
<dbReference type="GO" id="GO:0000724">
    <property type="term" value="P:double-strand break repair via homologous recombination"/>
    <property type="evidence" value="ECO:0007669"/>
    <property type="project" value="TreeGrafter"/>
</dbReference>
<dbReference type="Pfam" id="PF24055">
    <property type="entry name" value="POL3_N"/>
    <property type="match status" value="1"/>
</dbReference>
<feature type="region of interest" description="Disordered" evidence="20">
    <location>
        <begin position="1876"/>
        <end position="1913"/>
    </location>
</feature>
<dbReference type="FunFam" id="1.10.132.60:FF:000005">
    <property type="entry name" value="Putative DNA polymerase zeta catalytic subunit"/>
    <property type="match status" value="1"/>
</dbReference>
<dbReference type="Gene3D" id="1.10.132.60">
    <property type="entry name" value="DNA polymerase family B, C-terminal domain"/>
    <property type="match status" value="1"/>
</dbReference>
<feature type="compositionally biased region" description="Basic residues" evidence="20">
    <location>
        <begin position="1271"/>
        <end position="1283"/>
    </location>
</feature>
<organism evidence="26 27">
    <name type="scientific">Leptobrachium leishanense</name>
    <name type="common">Leishan spiny toad</name>
    <dbReference type="NCBI Taxonomy" id="445787"/>
    <lineage>
        <taxon>Eukaryota</taxon>
        <taxon>Metazoa</taxon>
        <taxon>Chordata</taxon>
        <taxon>Craniata</taxon>
        <taxon>Vertebrata</taxon>
        <taxon>Euteleostomi</taxon>
        <taxon>Amphibia</taxon>
        <taxon>Batrachia</taxon>
        <taxon>Anura</taxon>
        <taxon>Pelobatoidea</taxon>
        <taxon>Megophryidae</taxon>
        <taxon>Leptobrachium</taxon>
    </lineage>
</organism>
<comment type="catalytic activity">
    <reaction evidence="16">
        <text>DNA(n) + a 2'-deoxyribonucleoside 5'-triphosphate = DNA(n+1) + diphosphate</text>
        <dbReference type="Rhea" id="RHEA:22508"/>
        <dbReference type="Rhea" id="RHEA-COMP:17339"/>
        <dbReference type="Rhea" id="RHEA-COMP:17340"/>
        <dbReference type="ChEBI" id="CHEBI:33019"/>
        <dbReference type="ChEBI" id="CHEBI:61560"/>
        <dbReference type="ChEBI" id="CHEBI:173112"/>
        <dbReference type="EC" id="2.7.7.7"/>
    </reaction>
</comment>
<comment type="subcellular location">
    <subcellularLocation>
        <location evidence="2">Nucleus</location>
    </subcellularLocation>
</comment>
<dbReference type="CDD" id="cd22287">
    <property type="entry name" value="REV3L_RBD"/>
    <property type="match status" value="1"/>
</dbReference>
<dbReference type="OrthoDB" id="2414538at2759"/>
<feature type="domain" description="DNA polymerase delta/zeta catalytic subunit N-terminal" evidence="24">
    <location>
        <begin position="56"/>
        <end position="135"/>
    </location>
</feature>
<dbReference type="InterPro" id="IPR006172">
    <property type="entry name" value="DNA-dir_DNA_pol_B"/>
</dbReference>
<feature type="region of interest" description="Disordered" evidence="20">
    <location>
        <begin position="1207"/>
        <end position="1283"/>
    </location>
</feature>
<feature type="compositionally biased region" description="Basic residues" evidence="20">
    <location>
        <begin position="1079"/>
        <end position="1099"/>
    </location>
</feature>
<comment type="subunit">
    <text evidence="18">Heterodimer with MAD2L2. This dimer forms the minimal DNA polymerase zeta complex (Pol-zeta2), with REV3L bearing DNA polymerase catalytic activity, although its activity is very low in this context. Component of the tetrameric Pol-zeta complex (Pol-zeta4), which consists of REV3L, MAD2L2, POLD2 and POLD3; Pol-zeta4 is the fully active form of DNA polymerase zeta.</text>
</comment>
<feature type="compositionally biased region" description="Low complexity" evidence="20">
    <location>
        <begin position="1882"/>
        <end position="1897"/>
    </location>
</feature>
<evidence type="ECO:0000256" key="17">
    <source>
        <dbReference type="ARBA" id="ARBA00059263"/>
    </source>
</evidence>
<evidence type="ECO:0000256" key="14">
    <source>
        <dbReference type="ARBA" id="ARBA00023204"/>
    </source>
</evidence>
<comment type="cofactor">
    <cofactor evidence="1">
        <name>[4Fe-4S] cluster</name>
        <dbReference type="ChEBI" id="CHEBI:49883"/>
    </cofactor>
</comment>
<evidence type="ECO:0000259" key="25">
    <source>
        <dbReference type="Pfam" id="PF24065"/>
    </source>
</evidence>
<dbReference type="Ensembl" id="ENSLLET00000031397.1">
    <property type="protein sequence ID" value="ENSLLEP00000030231.1"/>
    <property type="gene ID" value="ENSLLEG00000019149.1"/>
</dbReference>
<feature type="region of interest" description="Disordered" evidence="20">
    <location>
        <begin position="1782"/>
        <end position="1804"/>
    </location>
</feature>
<dbReference type="GO" id="GO:0016035">
    <property type="term" value="C:zeta DNA polymerase complex"/>
    <property type="evidence" value="ECO:0007669"/>
    <property type="project" value="InterPro"/>
</dbReference>
<comment type="function">
    <text evidence="17">Catalytic subunit of the DNA polymerase zeta complex, an error-prone polymerase specialized in translesion DNA synthesis (TLS). Lacks an intrinsic 3'-5' exonuclease activity and thus has no proofreading function.</text>
</comment>
<feature type="domain" description="DNA polymerase zeta catalytic subunit N-terminal" evidence="25">
    <location>
        <begin position="1"/>
        <end position="55"/>
    </location>
</feature>
<dbReference type="GO" id="GO:0051536">
    <property type="term" value="F:iron-sulfur cluster binding"/>
    <property type="evidence" value="ECO:0007669"/>
    <property type="project" value="UniProtKB-KW"/>
</dbReference>
<dbReference type="InterPro" id="IPR006133">
    <property type="entry name" value="DNA-dir_DNA_pol_B_exonuc"/>
</dbReference>
<feature type="compositionally biased region" description="Basic and acidic residues" evidence="20">
    <location>
        <begin position="268"/>
        <end position="277"/>
    </location>
</feature>
<dbReference type="SMART" id="SM00486">
    <property type="entry name" value="POLBc"/>
    <property type="match status" value="1"/>
</dbReference>